<accession>A0ABV9FZX2</accession>
<feature type="compositionally biased region" description="Basic and acidic residues" evidence="1">
    <location>
        <begin position="140"/>
        <end position="149"/>
    </location>
</feature>
<sequence length="160" mass="16515">MCLRRKALLAVSAAAVMVVGLGTNADAGDRAIAPEADVAHHGHVSLASGRLGVSLVTGNHGPSSLANVTVRLSFSVPLVDAQVLPAGCLRGDERLVLCATGPLRAAGSGHRVALDLRTVGTPEEVVVRIGTQWNGGATDRNPDNNEHRVLVPATGDPYMF</sequence>
<protein>
    <recommendedName>
        <fullName evidence="5">DUF11 domain-containing protein</fullName>
    </recommendedName>
</protein>
<evidence type="ECO:0000256" key="1">
    <source>
        <dbReference type="SAM" id="MobiDB-lite"/>
    </source>
</evidence>
<dbReference type="RefSeq" id="WP_381190517.1">
    <property type="nucleotide sequence ID" value="NZ_JBHSFE010000003.1"/>
</dbReference>
<evidence type="ECO:0008006" key="5">
    <source>
        <dbReference type="Google" id="ProtNLM"/>
    </source>
</evidence>
<proteinExistence type="predicted"/>
<name>A0ABV9FZX2_9ACTN</name>
<keyword evidence="2" id="KW-0732">Signal</keyword>
<feature type="region of interest" description="Disordered" evidence="1">
    <location>
        <begin position="136"/>
        <end position="160"/>
    </location>
</feature>
<feature type="chain" id="PRO_5046949806" description="DUF11 domain-containing protein" evidence="2">
    <location>
        <begin position="28"/>
        <end position="160"/>
    </location>
</feature>
<dbReference type="EMBL" id="JBHSFE010000003">
    <property type="protein sequence ID" value="MFC4606320.1"/>
    <property type="molecule type" value="Genomic_DNA"/>
</dbReference>
<evidence type="ECO:0000313" key="3">
    <source>
        <dbReference type="EMBL" id="MFC4606320.1"/>
    </source>
</evidence>
<feature type="signal peptide" evidence="2">
    <location>
        <begin position="1"/>
        <end position="27"/>
    </location>
</feature>
<organism evidence="3 4">
    <name type="scientific">Streptomyces maoxianensis</name>
    <dbReference type="NCBI Taxonomy" id="1459942"/>
    <lineage>
        <taxon>Bacteria</taxon>
        <taxon>Bacillati</taxon>
        <taxon>Actinomycetota</taxon>
        <taxon>Actinomycetes</taxon>
        <taxon>Kitasatosporales</taxon>
        <taxon>Streptomycetaceae</taxon>
        <taxon>Streptomyces</taxon>
    </lineage>
</organism>
<evidence type="ECO:0000313" key="4">
    <source>
        <dbReference type="Proteomes" id="UP001595993"/>
    </source>
</evidence>
<dbReference type="Proteomes" id="UP001595993">
    <property type="component" value="Unassembled WGS sequence"/>
</dbReference>
<evidence type="ECO:0000256" key="2">
    <source>
        <dbReference type="SAM" id="SignalP"/>
    </source>
</evidence>
<keyword evidence="4" id="KW-1185">Reference proteome</keyword>
<comment type="caution">
    <text evidence="3">The sequence shown here is derived from an EMBL/GenBank/DDBJ whole genome shotgun (WGS) entry which is preliminary data.</text>
</comment>
<reference evidence="4" key="1">
    <citation type="journal article" date="2019" name="Int. J. Syst. Evol. Microbiol.">
        <title>The Global Catalogue of Microorganisms (GCM) 10K type strain sequencing project: providing services to taxonomists for standard genome sequencing and annotation.</title>
        <authorList>
            <consortium name="The Broad Institute Genomics Platform"/>
            <consortium name="The Broad Institute Genome Sequencing Center for Infectious Disease"/>
            <person name="Wu L."/>
            <person name="Ma J."/>
        </authorList>
    </citation>
    <scope>NUCLEOTIDE SEQUENCE [LARGE SCALE GENOMIC DNA]</scope>
    <source>
        <strain evidence="4">CGMCC 4.7139</strain>
    </source>
</reference>
<gene>
    <name evidence="3" type="ORF">ACFO9E_00535</name>
</gene>